<reference evidence="1 2" key="1">
    <citation type="submission" date="2016-08" db="EMBL/GenBank/DDBJ databases">
        <title>Draft genome of the agarase producing Sphingomonas sp. MCT13.</title>
        <authorList>
            <person name="D'Andrea M.M."/>
            <person name="Rossolini G.M."/>
            <person name="Thaller M.C."/>
        </authorList>
    </citation>
    <scope>NUCLEOTIDE SEQUENCE [LARGE SCALE GENOMIC DNA]</scope>
    <source>
        <strain evidence="1 2">MCT13</strain>
    </source>
</reference>
<evidence type="ECO:0000313" key="1">
    <source>
        <dbReference type="EMBL" id="ODP37181.1"/>
    </source>
</evidence>
<sequence length="106" mass="11267">MAATTASIGFELRGHVAAVEGREPWGARAIAFSPQPMTGHTCVRRPGIPAAQRDQFARGGELVRRPALDRAAGGKAGSQQGKGRFRTEIHHAGNRCSPATVPEVKR</sequence>
<name>A0A1E3LTS8_9SPHN</name>
<evidence type="ECO:0000313" key="2">
    <source>
        <dbReference type="Proteomes" id="UP000094487"/>
    </source>
</evidence>
<keyword evidence="2" id="KW-1185">Reference proteome</keyword>
<dbReference type="EMBL" id="MDDS01000035">
    <property type="protein sequence ID" value="ODP37181.1"/>
    <property type="molecule type" value="Genomic_DNA"/>
</dbReference>
<dbReference type="Proteomes" id="UP000094487">
    <property type="component" value="Unassembled WGS sequence"/>
</dbReference>
<protein>
    <submittedName>
        <fullName evidence="1">Uncharacterized protein</fullName>
    </submittedName>
</protein>
<organism evidence="1 2">
    <name type="scientific">Sphingomonas turrisvirgatae</name>
    <dbReference type="NCBI Taxonomy" id="1888892"/>
    <lineage>
        <taxon>Bacteria</taxon>
        <taxon>Pseudomonadati</taxon>
        <taxon>Pseudomonadota</taxon>
        <taxon>Alphaproteobacteria</taxon>
        <taxon>Sphingomonadales</taxon>
        <taxon>Sphingomonadaceae</taxon>
        <taxon>Sphingomonas</taxon>
    </lineage>
</organism>
<comment type="caution">
    <text evidence="1">The sequence shown here is derived from an EMBL/GenBank/DDBJ whole genome shotgun (WGS) entry which is preliminary data.</text>
</comment>
<dbReference type="AlphaFoldDB" id="A0A1E3LTS8"/>
<proteinExistence type="predicted"/>
<accession>A0A1E3LTS8</accession>
<gene>
    <name evidence="1" type="ORF">BFL28_02830</name>
</gene>
<dbReference type="STRING" id="1888892.BFL28_02830"/>